<feature type="region of interest" description="Disordered" evidence="2">
    <location>
        <begin position="4343"/>
        <end position="4394"/>
    </location>
</feature>
<reference evidence="3 4" key="1">
    <citation type="submission" date="2017-09" db="EMBL/GenBank/DDBJ databases">
        <title>Genome sequencing of Besnoitia besnoiti strain Bb-Ger1.</title>
        <authorList>
            <person name="Schares G."/>
            <person name="Venepally P."/>
            <person name="Lorenzi H.A."/>
        </authorList>
    </citation>
    <scope>NUCLEOTIDE SEQUENCE [LARGE SCALE GENOMIC DNA]</scope>
    <source>
        <strain evidence="3 4">Bb-Ger1</strain>
    </source>
</reference>
<feature type="region of interest" description="Disordered" evidence="2">
    <location>
        <begin position="3150"/>
        <end position="3181"/>
    </location>
</feature>
<feature type="region of interest" description="Disordered" evidence="2">
    <location>
        <begin position="5187"/>
        <end position="5216"/>
    </location>
</feature>
<feature type="region of interest" description="Disordered" evidence="2">
    <location>
        <begin position="955"/>
        <end position="996"/>
    </location>
</feature>
<feature type="compositionally biased region" description="Low complexity" evidence="2">
    <location>
        <begin position="3738"/>
        <end position="3748"/>
    </location>
</feature>
<feature type="compositionally biased region" description="Pro residues" evidence="2">
    <location>
        <begin position="4896"/>
        <end position="4906"/>
    </location>
</feature>
<dbReference type="Proteomes" id="UP000224006">
    <property type="component" value="Unassembled WGS sequence"/>
</dbReference>
<feature type="compositionally biased region" description="Basic and acidic residues" evidence="2">
    <location>
        <begin position="2791"/>
        <end position="2812"/>
    </location>
</feature>
<dbReference type="InterPro" id="IPR027912">
    <property type="entry name" value="CFAP54"/>
</dbReference>
<dbReference type="RefSeq" id="XP_029215550.1">
    <property type="nucleotide sequence ID" value="XM_029361195.1"/>
</dbReference>
<accession>A0A2A9M5G3</accession>
<feature type="region of interest" description="Disordered" evidence="2">
    <location>
        <begin position="3727"/>
        <end position="3771"/>
    </location>
</feature>
<gene>
    <name evidence="3" type="ORF">BESB_025070</name>
</gene>
<feature type="compositionally biased region" description="Low complexity" evidence="2">
    <location>
        <begin position="2294"/>
        <end position="2318"/>
    </location>
</feature>
<feature type="compositionally biased region" description="Basic and acidic residues" evidence="2">
    <location>
        <begin position="2849"/>
        <end position="2869"/>
    </location>
</feature>
<dbReference type="Pfam" id="PF14858">
    <property type="entry name" value="CFAP54_N"/>
    <property type="match status" value="1"/>
</dbReference>
<feature type="compositionally biased region" description="Basic and acidic residues" evidence="2">
    <location>
        <begin position="3862"/>
        <end position="3893"/>
    </location>
</feature>
<feature type="compositionally biased region" description="Low complexity" evidence="2">
    <location>
        <begin position="5060"/>
        <end position="5078"/>
    </location>
</feature>
<proteinExistence type="predicted"/>
<name>A0A2A9M5G3_BESBE</name>
<feature type="coiled-coil region" evidence="1">
    <location>
        <begin position="1476"/>
        <end position="1506"/>
    </location>
</feature>
<feature type="compositionally biased region" description="Basic and acidic residues" evidence="2">
    <location>
        <begin position="2281"/>
        <end position="2293"/>
    </location>
</feature>
<feature type="region of interest" description="Disordered" evidence="2">
    <location>
        <begin position="3850"/>
        <end position="3900"/>
    </location>
</feature>
<feature type="region of interest" description="Disordered" evidence="2">
    <location>
        <begin position="4162"/>
        <end position="4188"/>
    </location>
</feature>
<keyword evidence="1" id="KW-0175">Coiled coil</keyword>
<feature type="compositionally biased region" description="Basic and acidic residues" evidence="2">
    <location>
        <begin position="4224"/>
        <end position="4235"/>
    </location>
</feature>
<feature type="region of interest" description="Disordered" evidence="2">
    <location>
        <begin position="2277"/>
        <end position="2411"/>
    </location>
</feature>
<feature type="compositionally biased region" description="Polar residues" evidence="2">
    <location>
        <begin position="2363"/>
        <end position="2372"/>
    </location>
</feature>
<sequence length="5431" mass="574479">MLAGVTVPVVDLKSQVDGIIRTVRGHREKVAQDTPNSFASKLYIEDWREIRRAFAAAAEGRVPLSARLAEACRLGFQLASLGATELTWSAVCESFEDEWSGRIRAFVTQHEASNRRLFTSAAATTNHGDLTPSPATREGISGKDFTDASPRLCHPTWKDGDAPLIAALYRMLQLRTVVSVQRVLQSDPGLRKTQSVQELLERLDECRSYLHAFLQLSHEDRESQYWIPLSCSTMIYTICRYLRVEQHASICRPYLAWALSCLGSSALLLAPQYLAWKSSLALQTLRVSEAERAFNDAIRVCARMLGEVTRLELYESMEPPVPPEIHSILAHTRFLFAALSLKYKCWAQELSVSTAVESLQQLTRDFAELYGHAKDAENLSPNFGRGAAAGVSAPHPQGLDAAADSLSGSTYLPKRLFITLLLEFATVGDESQRLTQLPDWGIHVAVQPPPERETCGAWSADAASFPLKNEDASAGVRLAGGVEGAPSHAAPSGSALTVHRRKKACGGAAAGDASRDAVTPKDSSHYQLHHTHFVENAENSLQQRLLEQCLSVAGEMLEDILGATEKMDKLLKPALLADEASASSAALAQRLGNEGSQKKTGAKKSRNSSNAPAPGCANVAPGVLPFLASVFDAVKTAQRAATELPEAVHAELFFLCFRFRRKLGERFHRLCRALDARLRYRHFLDPPLVALAVSSSVAEARGSPVSSALAPSEEAAEPAPWAVASCDLHTLRPPRAPPTESGAAAAERPPIGTFLLAQRWDWERALRAALSACAANAEASSSAESLQQRLIRRELDEVPLLCDLRPVWAATPEEAKKLFTQGKAAAGLPKGPREARQAGGQTGGAAAVDAAEVFADLFEPRAGPRAKLSDAVSEFRQTFLSDIEGGDSSPEVAALVALEVPLRRACEAPEAASNTAQARPPRENLYLVYVRCSARASKLESAVETRDGADQGIGAASEAGTAASRQASPDPRCATDSPPADGVGGSEEATSTPAELQRLRCTTEAVPRWVDLVVDTDAFLGTSLAHTMLQPAKDIALVASQLPHSHPPSPKFSSLLHPDLRLTPPELHGRPFQLYASLWAEVDAVPPLISQLKCRMATLLLSLEETRQDLREVEALSDAATCAADSRLATTELLARDAEYRRLLELSAKLFAWALRSPCLGALFLEKEQEFVYDVVFELWGKHVAEVIDWVAQTEQQTQQHESGERPLEGELAVLRGLREDLLCAVVPVLLRVMLACGLQDANALAQATYALTKLLTARNEQRHARRYVRATVARVEELLAALMQEEAGREVDPCLVASLEPLPYLLELEDFRRGPRPLGALDADRPAAEVVSRTRRGAYGPPSSPAAPAGDDGAASEKGEESCSAAEEAEGRASAATQPWNAFVLECASLLLMLYDLALKLDLELEGEEPRETAEASSKKGPRRPEAAAKADQARAERLIRRQLQAMGNIDLSPRETHLRTRLSGNPYRLCLFWRRLAEARRVNAERLLAKAIRELERAEETERRLVHGAWRAAEDWGAAPVSRPPVLASRTLTSLSVRMPSARKNIMSRDAAISLFGGRIVGSGVAVTKLHTELLHTGFRHRPQTVVTIPNLAPNANYHFACEEHIDARKSLPLSETTAAFGTYYPLSLPFLWLHVLSSAEKLGLRSLSKICWQNTWSFFCEEKKSPPAASDMRFSRLRPSVVERQPPHVLSAFARAVCSKYAPSRLAPSAASPPRAGEPSASALQARLQTRGWRRAGRLLAAVEAARFAGDFGSVFRAVEAFAALVESPLLACRALPHARLAGTLTCLVALEAAPRRAWSPRGHALAALLLARLLVLQTQLLLPPLYSALHTTASLPRTYPERMGRASFTETEILLHSAVAAIVLGGDADSARLRAVLPETSEEDMQASIREIISLRRATGAEDSAQCAFSILDRLRVREVLRLSSSAPSSSPAAPRGSSFPAALHFFGLQMSLALRKCAREWKGRLTPEYAWLVCEARRLLLRAADPQPRAVAASPSLSSSSAPASGPAGWIRASAAGEEPLAADASNWGAGVGGPVSLAGRLATVSRALVQFFLEETKQVGILHCDVIEKVVPGGGDMSELAASPRSLSSFRETPAFLVRLLPSPSPPASRASSPAEKMRVAAPLPDCSLSSASSASLSAPSSGASSSPLSPSPSNKCRFLRDRALQEEDVLESLAAAGASPLTVWIAEVEFLAVLPLLQLLREVTREARVEGWRYAVLDVSLDADQREATLRAHDLLWAFEAAAAAAGSPADGKTPAAHAHDEWLAAEAQAELSAAREGRRRERRAEAASSSVSNSRLGASPAGGPVARSPRPAAPPPPASPCGASPPAAPPGPDASADLSTLCTPAEDPQGAGLRRQNSSASVASRTGLDARRSLLPRSQTPGGRGSSQAPEASRDRDASASSSSCPPAALRYASSASCGSFDFFEALDGARRREAELRLVAAILGHLAQASLVASVARASQLVELCLCCALNTLLCAVPLPKEIVDLSALLSGTAADSCEGDDELRDTAREPPAVAQPNPSGLTSGSLAAALVTSHATPGGPGGLSVSLGRDLALSPARDATCDRAASAPGFSLAAYLLMAGLNPFSPAAAPQLFESARAAALPADFGLPLPPLFASALGGDRATAGGSAAGDRRDRGGRGPAAGGEALPATSAAKPATGSASTRASGGGKGTMLGERSATLTLRGRVGDAKPIGGVLSPSALGGVGGAGPGACAREERRTEDKGQPETGGETGGEPQRDSGTTARLLPPFWVSFGVLAQMCVDWLTYRANAERPRIGSAASERGRADAERENGGERGGERADTPDSADAAGRSAQGSRRREGGGENAAEVASKDSPASFRRPDEERHRDGEGTLNRRETSTRAASQGASERRLPWCGDWETAMQATRDVSRGTWPGCSNAYEDIGGDRPRFETADLDLQNLARLFLFCIQVLMLKARWHQVVALSSRFNSLTGGVFSFALSSYALAAQQQVVALTKAAVEGSREQLRRAERELAGPRGDTRKTQRRFARVGNASREERIFFHRKKCYDAVLEGQLFAYGLSRAVEARLKQEKAEARRYESPGESQLRSARSEFFRLWRDLGGAPSSSAAAASLGLPRESPPNAPSHGNSSSASFCPDPSVYSCAEGAVACALLPSSSGSGSPCGSRSASSPLPPSSASLVTRSRSPPVSAGAEARRQALLEAYRAAEGALRRHQKTDLLALTLFEKGNLLCVSGRPRLAVKAWREALGAVYMQLDLFEAFSESNHAPDATRDCLRQKAGLGEKPTSHDGLSVGSAARPDSRRGVTNWTSAASADESLCLVSLSRQAHASAFGGERLIPSSPAAPPATPANFSQLPSSFSRGSELPIQSRPPQGEPPGASRSASADLRSSASVSPQSGFSTRLSLQSLVPLYFAARLGYFNALDAHLSAARFAGALVAQILAQAGPAQTSSPRFFAWRSDGFWRHRLPELGLRVGCRLHALFEASETRVAGANMQRFLEALLWFGQTLLDARSHADNAHALFALAEFVAAEVCRSLRAATEGRIRRALLLTSVGDLQAAFWQLMCVWQGQDTHGSSAFSRDCLDETLEPQGSCGLVHVPGVSSSTAQQPSSHASSASGSAAASPSASAVGGALNRPRVEDGFVNFRPPHSATNARALEATLALALSPQQEESLGRENAFLFALARAQCCFAADERLPVHLGDRFQYHSERLERLSALEAFLLSLAKDILADRQHEGGRPIPLLPEASPVSATASRGSRQAGSGGGRASGPAGGAGEQPLPVSAKSEAGGASFFEVAQRAQDLHLIRALAWEALLRALLLLASVYEAKATPREAFVVLQAAAELAARRLRGLRLDSSRPCVAPRRRVPSANEGNRAGEEASGHAGRGEAKSASRPRERTGEKSAADERDEEETLAFRPPGVDILYPMPELRLQLYLRLSQAAVQLSRTEASSLVDALLERASGHRASSEPGAFSRTRLSPSPSRPDSFTSLAALSTRSSLRSASASASSLGLSPLPTPAPPPCPPSALAPAPPPPLERRRSLATACAPLLVVDGLLTRVEALLLEGRLREAFGAALGALRYSEHLHLQNSLQFVRACQAVYLLLASQPQLFAHRLAEEAGADTRSATQSDASQAEAGRAGCAPATCAAEGAGRPAAGETRLAELCALLTSPQKTLLPSSRSGSMRDGVPTPPTPSLASGKKEVLASLSAQVSRERGEKARAGCPLSQSIWLFAEQQERARRGDAREGDEGSGNPRASAERKAAGRALPRSAASGLRGKARRREDCVHADEGLLSLPLCRNAAEMAQTGKKGCALPLSSVAYAAGGSQFARLSLLQNLLIEAIQRLDANFLKHEASHGAGDESETPLPRHAVNASEGGKREATSCVSQAEETGDARSKLEETVSRPAEPRAAEGLLLSGAGLLSPSAFGADFDAAVVMSLIRAVSPSEATCRPAAPSPARSSSQTFSVEVPPSSLLAPLSAFAAELLPLSLQVARTPMPYSHFLAFVAQENRLRGTCPPFLQPPGGGGPEWEAPSPPVSSGAPEPNLYVPEQEQRLRLGVELLDVLLKKGDYVRASFLAADLVPRVGRIAAVLPFLSARLGLLHLQARRLGTDRARLERQTLRLVDPNLRAPSPPVLRPDERRCRDRHWMRQVGKYVGTVRSLSAFTEALCGHDFELLVALYQEGLRGLLTYFLLEEACQPATAARKAAVMMICAFGAAVEETAGLQRKSLKSAGVFITAGSEKISQGGGGGRGAGGLSVPPAFAGTGGGSQGARDGDKGERGSQAALDTGKLPAAVTKFLAAVVAREENRTEDWELASPNPDTKLALPSLLACLSSLRARCALFNSFQREDRATADFLHTLLASHVPRHRALACLSRNPFLLPGSAKPAVEAAASGAAATPTPLKASGLPPPSSAPAPAPAAGLAAPTSAGAHVSSAFFAQPDEAALEAAWRAFTEGPSRLAWICLPPAPFDSAENAALDASARQWTLAAPQTDCDTVVLLACARGRTLAAGGGATAEKAEKGDKAEKGAKAEKGDRSERSSLALVSGASAQLSGSARSAGLSPEAGAKEKGSASSSSVAHEASVSSPSARTGREGLAGGERGPEGGEDHPRGDEALAETGCEATVYLGQYSRSRLLELSLLFKKLGRQVPRGGRGAWTPAQAAALPAAQLLPQACPPSWATEENLATYRVRPLECRPARHPERWRGGGRASRLSSAPRPFSAGSLRAGASGGPAQVASVLGPSQSGSSALCSFSSSAFLGSRVGGLSGAGRIELGGAPGRRVGALEFIQELNHEDSLRVHTARRAQAVKAVYRLWSDLRALTKELPAAGQGAPPAHEPTKGGSAKNKKTGTSQAAAASGEPSAPSPVAYPEAGPAATQNARASVIDGVGEEVLHRFLALCAELANPVYTANTSESEALNRFLTNALTPCAISHVSSGEQSTEE</sequence>
<feature type="compositionally biased region" description="Low complexity" evidence="2">
    <location>
        <begin position="3367"/>
        <end position="3382"/>
    </location>
</feature>
<feature type="region of interest" description="Disordered" evidence="2">
    <location>
        <begin position="2697"/>
        <end position="2752"/>
    </location>
</feature>
<dbReference type="EMBL" id="NWUJ01000014">
    <property type="protein sequence ID" value="PFH31541.1"/>
    <property type="molecule type" value="Genomic_DNA"/>
</dbReference>
<feature type="region of interest" description="Disordered" evidence="2">
    <location>
        <begin position="2631"/>
        <end position="2684"/>
    </location>
</feature>
<feature type="region of interest" description="Disordered" evidence="2">
    <location>
        <begin position="3949"/>
        <end position="3976"/>
    </location>
</feature>
<feature type="region of interest" description="Disordered" evidence="2">
    <location>
        <begin position="4752"/>
        <end position="4773"/>
    </location>
</feature>
<feature type="region of interest" description="Disordered" evidence="2">
    <location>
        <begin position="2784"/>
        <end position="2880"/>
    </location>
</feature>
<keyword evidence="4" id="KW-1185">Reference proteome</keyword>
<dbReference type="GeneID" id="40307567"/>
<feature type="region of interest" description="Disordered" evidence="2">
    <location>
        <begin position="5314"/>
        <end position="5362"/>
    </location>
</feature>
<feature type="region of interest" description="Disordered" evidence="2">
    <location>
        <begin position="4998"/>
        <end position="5102"/>
    </location>
</feature>
<dbReference type="PANTHER" id="PTHR24216">
    <property type="entry name" value="PAXILLIN-RELATED"/>
    <property type="match status" value="1"/>
</dbReference>
<feature type="compositionally biased region" description="Polar residues" evidence="2">
    <location>
        <begin position="3339"/>
        <end position="3349"/>
    </location>
</feature>
<feature type="region of interest" description="Disordered" evidence="2">
    <location>
        <begin position="3097"/>
        <end position="3120"/>
    </location>
</feature>
<dbReference type="OrthoDB" id="333597at2759"/>
<protein>
    <submittedName>
        <fullName evidence="3">Uncharacterized protein</fullName>
    </submittedName>
</protein>
<feature type="compositionally biased region" description="Low complexity" evidence="2">
    <location>
        <begin position="2815"/>
        <end position="2825"/>
    </location>
</feature>
<feature type="region of interest" description="Disordered" evidence="2">
    <location>
        <begin position="4887"/>
        <end position="4913"/>
    </location>
</feature>
<feature type="compositionally biased region" description="Basic and acidic residues" evidence="2">
    <location>
        <begin position="5005"/>
        <end position="5027"/>
    </location>
</feature>
<feature type="region of interest" description="Disordered" evidence="2">
    <location>
        <begin position="1408"/>
        <end position="1434"/>
    </location>
</feature>
<organism evidence="3 4">
    <name type="scientific">Besnoitia besnoiti</name>
    <name type="common">Apicomplexan protozoan</name>
    <dbReference type="NCBI Taxonomy" id="94643"/>
    <lineage>
        <taxon>Eukaryota</taxon>
        <taxon>Sar</taxon>
        <taxon>Alveolata</taxon>
        <taxon>Apicomplexa</taxon>
        <taxon>Conoidasida</taxon>
        <taxon>Coccidia</taxon>
        <taxon>Eucoccidiorida</taxon>
        <taxon>Eimeriorina</taxon>
        <taxon>Sarcocystidae</taxon>
        <taxon>Besnoitia</taxon>
    </lineage>
</organism>
<feature type="compositionally biased region" description="Basic and acidic residues" evidence="2">
    <location>
        <begin position="2723"/>
        <end position="2734"/>
    </location>
</feature>
<dbReference type="VEuPathDB" id="ToxoDB:BESB_025070"/>
<feature type="compositionally biased region" description="Gly residues" evidence="2">
    <location>
        <begin position="3749"/>
        <end position="3763"/>
    </location>
</feature>
<feature type="compositionally biased region" description="Pro residues" evidence="2">
    <location>
        <begin position="4002"/>
        <end position="4022"/>
    </location>
</feature>
<feature type="region of interest" description="Disordered" evidence="2">
    <location>
        <begin position="3996"/>
        <end position="4026"/>
    </location>
</feature>
<feature type="compositionally biased region" description="Low complexity" evidence="2">
    <location>
        <begin position="1338"/>
        <end position="1354"/>
    </location>
</feature>
<evidence type="ECO:0000256" key="1">
    <source>
        <dbReference type="SAM" id="Coils"/>
    </source>
</evidence>
<feature type="region of interest" description="Disordered" evidence="2">
    <location>
        <begin position="3586"/>
        <end position="3618"/>
    </location>
</feature>
<feature type="compositionally biased region" description="Low complexity" evidence="2">
    <location>
        <begin position="3961"/>
        <end position="3976"/>
    </location>
</feature>
<feature type="compositionally biased region" description="Basic and acidic residues" evidence="2">
    <location>
        <begin position="4379"/>
        <end position="4394"/>
    </location>
</feature>
<dbReference type="PANTHER" id="PTHR24216:SF65">
    <property type="entry name" value="PAXILLIN-LIKE PROTEIN 1"/>
    <property type="match status" value="1"/>
</dbReference>
<feature type="region of interest" description="Disordered" evidence="2">
    <location>
        <begin position="3325"/>
        <end position="3386"/>
    </location>
</feature>
<feature type="compositionally biased region" description="Low complexity" evidence="2">
    <location>
        <begin position="5342"/>
        <end position="5356"/>
    </location>
</feature>
<dbReference type="STRING" id="94643.A0A2A9M5G3"/>
<feature type="compositionally biased region" description="Low complexity" evidence="2">
    <location>
        <begin position="3588"/>
        <end position="3618"/>
    </location>
</feature>
<feature type="coiled-coil region" evidence="1">
    <location>
        <begin position="1089"/>
        <end position="1116"/>
    </location>
</feature>
<evidence type="ECO:0000313" key="4">
    <source>
        <dbReference type="Proteomes" id="UP000224006"/>
    </source>
</evidence>
<feature type="region of interest" description="Disordered" evidence="2">
    <location>
        <begin position="590"/>
        <end position="614"/>
    </location>
</feature>
<evidence type="ECO:0000256" key="2">
    <source>
        <dbReference type="SAM" id="MobiDB-lite"/>
    </source>
</evidence>
<evidence type="ECO:0000313" key="3">
    <source>
        <dbReference type="EMBL" id="PFH31541.1"/>
    </source>
</evidence>
<feature type="region of interest" description="Disordered" evidence="2">
    <location>
        <begin position="3268"/>
        <end position="3292"/>
    </location>
</feature>
<feature type="region of interest" description="Disordered" evidence="2">
    <location>
        <begin position="1318"/>
        <end position="1371"/>
    </location>
</feature>
<feature type="region of interest" description="Disordered" evidence="2">
    <location>
        <begin position="4224"/>
        <end position="4268"/>
    </location>
</feature>
<feature type="region of interest" description="Disordered" evidence="2">
    <location>
        <begin position="4507"/>
        <end position="4532"/>
    </location>
</feature>
<feature type="compositionally biased region" description="Low complexity" evidence="2">
    <location>
        <begin position="3150"/>
        <end position="3168"/>
    </location>
</feature>
<comment type="caution">
    <text evidence="3">The sequence shown here is derived from an EMBL/GenBank/DDBJ whole genome shotgun (WGS) entry which is preliminary data.</text>
</comment>
<feature type="compositionally biased region" description="Basic and acidic residues" evidence="2">
    <location>
        <begin position="5089"/>
        <end position="5102"/>
    </location>
</feature>
<dbReference type="KEGG" id="bbes:BESB_025070"/>